<evidence type="ECO:0008006" key="5">
    <source>
        <dbReference type="Google" id="ProtNLM"/>
    </source>
</evidence>
<name>A0ABW9IT71_STRGJ</name>
<dbReference type="Proteomes" id="UP001631993">
    <property type="component" value="Unassembled WGS sequence"/>
</dbReference>
<evidence type="ECO:0000313" key="3">
    <source>
        <dbReference type="EMBL" id="MFM9651663.1"/>
    </source>
</evidence>
<reference evidence="3 4" key="1">
    <citation type="submission" date="2024-12" db="EMBL/GenBank/DDBJ databases">
        <title>Forecasting of Potato common scab and diversities of Pathogenic streptomyces spp. in china.</title>
        <authorList>
            <person name="Handique U."/>
            <person name="Wu J."/>
        </authorList>
    </citation>
    <scope>NUCLEOTIDE SEQUENCE [LARGE SCALE GENOMIC DNA]</scope>
    <source>
        <strain evidence="3 4">ZRIMU1585</strain>
    </source>
</reference>
<keyword evidence="2" id="KW-1133">Transmembrane helix</keyword>
<feature type="region of interest" description="Disordered" evidence="1">
    <location>
        <begin position="1"/>
        <end position="26"/>
    </location>
</feature>
<dbReference type="EMBL" id="JBJVNE010000022">
    <property type="protein sequence ID" value="MFM9651663.1"/>
    <property type="molecule type" value="Genomic_DNA"/>
</dbReference>
<feature type="transmembrane region" description="Helical" evidence="2">
    <location>
        <begin position="456"/>
        <end position="476"/>
    </location>
</feature>
<feature type="compositionally biased region" description="Polar residues" evidence="1">
    <location>
        <begin position="356"/>
        <end position="365"/>
    </location>
</feature>
<evidence type="ECO:0000313" key="4">
    <source>
        <dbReference type="Proteomes" id="UP001631993"/>
    </source>
</evidence>
<keyword evidence="4" id="KW-1185">Reference proteome</keyword>
<feature type="region of interest" description="Disordered" evidence="1">
    <location>
        <begin position="319"/>
        <end position="453"/>
    </location>
</feature>
<gene>
    <name evidence="3" type="ORF">ACKI1S_36610</name>
</gene>
<keyword evidence="2" id="KW-0472">Membrane</keyword>
<dbReference type="RefSeq" id="WP_369277548.1">
    <property type="nucleotide sequence ID" value="NZ_JBJVMW010000013.1"/>
</dbReference>
<dbReference type="Gene3D" id="1.10.510.10">
    <property type="entry name" value="Transferase(Phosphotransferase) domain 1"/>
    <property type="match status" value="1"/>
</dbReference>
<accession>A0ABW9IT71</accession>
<feature type="region of interest" description="Disordered" evidence="1">
    <location>
        <begin position="292"/>
        <end position="311"/>
    </location>
</feature>
<proteinExistence type="predicted"/>
<feature type="compositionally biased region" description="Low complexity" evidence="1">
    <location>
        <begin position="292"/>
        <end position="307"/>
    </location>
</feature>
<protein>
    <recommendedName>
        <fullName evidence="5">Protein kinase domain-containing protein</fullName>
    </recommendedName>
</protein>
<feature type="compositionally biased region" description="Low complexity" evidence="1">
    <location>
        <begin position="393"/>
        <end position="449"/>
    </location>
</feature>
<evidence type="ECO:0000256" key="1">
    <source>
        <dbReference type="SAM" id="MobiDB-lite"/>
    </source>
</evidence>
<feature type="compositionally biased region" description="Low complexity" evidence="1">
    <location>
        <begin position="319"/>
        <end position="355"/>
    </location>
</feature>
<evidence type="ECO:0000256" key="2">
    <source>
        <dbReference type="SAM" id="Phobius"/>
    </source>
</evidence>
<organism evidence="3 4">
    <name type="scientific">Streptomyces galilaeus</name>
    <dbReference type="NCBI Taxonomy" id="33899"/>
    <lineage>
        <taxon>Bacteria</taxon>
        <taxon>Bacillati</taxon>
        <taxon>Actinomycetota</taxon>
        <taxon>Actinomycetes</taxon>
        <taxon>Kitasatosporales</taxon>
        <taxon>Streptomycetaceae</taxon>
        <taxon>Streptomyces</taxon>
    </lineage>
</organism>
<sequence>MRSWSDSPFPSREELSGVPEGKSISQDNGESRLVYEIKDNPGWLAKLYKRPADAGRISDLQRLVYLPTVMSQADQDLVDRCLAWPTTRLYDGSDLVGVVMAKAPDGFYAPLKALSGWQDPAPLPLDWLMKPADKCAQVGLRRPDLDLRLRAVEELLAVGDLFARHDIVYGDWSYRNALWNQHTGEVFVIDMDSCGIGSREWVESPGWADPLFPDRSRRPTVASDSYKLAVLTVRCLTAQRQDPVDALHALERSTRDASLGGLLRRTLTATRLEDRPKCAELLEAVRRIRGTTASAGPSATSGSRAGADNVTTWVKVGPRAGAGAARPAEATASARPSGTTRAASGTSGTDGAAASNVTGSVNLRNRSAARPPASAPEPSPSSAGSGRSGPGPGSASAAGGSGTGATPTPGSVPPTSHTPRPAARSTSRSAARRAAMARGSSGRTAPAAARRPRRHAVTVMLFCALIAALCVARYVLGWI</sequence>
<comment type="caution">
    <text evidence="3">The sequence shown here is derived from an EMBL/GenBank/DDBJ whole genome shotgun (WGS) entry which is preliminary data.</text>
</comment>
<keyword evidence="2" id="KW-0812">Transmembrane</keyword>